<gene>
    <name evidence="2" type="ORF">A2961_01900</name>
</gene>
<dbReference type="AlphaFoldDB" id="A0A1F8BIK4"/>
<keyword evidence="1" id="KW-0812">Transmembrane</keyword>
<name>A0A1F8BIK4_9BACT</name>
<comment type="caution">
    <text evidence="2">The sequence shown here is derived from an EMBL/GenBank/DDBJ whole genome shotgun (WGS) entry which is preliminary data.</text>
</comment>
<sequence>MTKRLVTKKHLFVGITLLGLVALLIIVLSVNRSCVKEVGSVVGIRNDCKQLSDCNFIIGDRDDCYFGVATFQKNASICDMVQTLWKKNGCIINIAIELKDQTVCEKIDKREDYWWEDRERCKEKAGVDQDFSWDLKKGIEKCGPYPVEIYEHPGAGNFEELGDIYWLPDCSYLVYSLFISGTGFVEDWEGRVLAPEHLDDQGGIWKYYPKSGRRQQVYFENGAGIGKWVSPSRIEIIKSGKDIIVFNLDTGQKEK</sequence>
<reference evidence="2 3" key="1">
    <citation type="journal article" date="2016" name="Nat. Commun.">
        <title>Thousands of microbial genomes shed light on interconnected biogeochemical processes in an aquifer system.</title>
        <authorList>
            <person name="Anantharaman K."/>
            <person name="Brown C.T."/>
            <person name="Hug L.A."/>
            <person name="Sharon I."/>
            <person name="Castelle C.J."/>
            <person name="Probst A.J."/>
            <person name="Thomas B.C."/>
            <person name="Singh A."/>
            <person name="Wilkins M.J."/>
            <person name="Karaoz U."/>
            <person name="Brodie E.L."/>
            <person name="Williams K.H."/>
            <person name="Hubbard S.S."/>
            <person name="Banfield J.F."/>
        </authorList>
    </citation>
    <scope>NUCLEOTIDE SEQUENCE [LARGE SCALE GENOMIC DNA]</scope>
</reference>
<dbReference type="EMBL" id="MGHF01000016">
    <property type="protein sequence ID" value="OGM63509.1"/>
    <property type="molecule type" value="Genomic_DNA"/>
</dbReference>
<evidence type="ECO:0000256" key="1">
    <source>
        <dbReference type="SAM" id="Phobius"/>
    </source>
</evidence>
<evidence type="ECO:0000313" key="3">
    <source>
        <dbReference type="Proteomes" id="UP000177082"/>
    </source>
</evidence>
<feature type="transmembrane region" description="Helical" evidence="1">
    <location>
        <begin position="12"/>
        <end position="30"/>
    </location>
</feature>
<protein>
    <submittedName>
        <fullName evidence="2">Uncharacterized protein</fullName>
    </submittedName>
</protein>
<proteinExistence type="predicted"/>
<organism evidence="2 3">
    <name type="scientific">Candidatus Woesebacteria bacterium RIFCSPLOWO2_01_FULL_39_21</name>
    <dbReference type="NCBI Taxonomy" id="1802519"/>
    <lineage>
        <taxon>Bacteria</taxon>
        <taxon>Candidatus Woeseibacteriota</taxon>
    </lineage>
</organism>
<keyword evidence="1" id="KW-0472">Membrane</keyword>
<keyword evidence="1" id="KW-1133">Transmembrane helix</keyword>
<evidence type="ECO:0000313" key="2">
    <source>
        <dbReference type="EMBL" id="OGM63509.1"/>
    </source>
</evidence>
<accession>A0A1F8BIK4</accession>
<dbReference type="Proteomes" id="UP000177082">
    <property type="component" value="Unassembled WGS sequence"/>
</dbReference>